<dbReference type="GO" id="GO:0003677">
    <property type="term" value="F:DNA binding"/>
    <property type="evidence" value="ECO:0007669"/>
    <property type="project" value="InterPro"/>
</dbReference>
<evidence type="ECO:0000313" key="13">
    <source>
        <dbReference type="Proteomes" id="UP000374630"/>
    </source>
</evidence>
<dbReference type="GO" id="GO:0000725">
    <property type="term" value="P:recombinational repair"/>
    <property type="evidence" value="ECO:0007669"/>
    <property type="project" value="TreeGrafter"/>
</dbReference>
<keyword evidence="8" id="KW-0234">DNA repair</keyword>
<evidence type="ECO:0000313" key="10">
    <source>
        <dbReference type="EMBL" id="KAA8819280.1"/>
    </source>
</evidence>
<proteinExistence type="predicted"/>
<keyword evidence="1" id="KW-0540">Nuclease</keyword>
<dbReference type="GO" id="GO:0004527">
    <property type="term" value="F:exonuclease activity"/>
    <property type="evidence" value="ECO:0007669"/>
    <property type="project" value="UniProtKB-KW"/>
</dbReference>
<dbReference type="InterPro" id="IPR014017">
    <property type="entry name" value="DNA_helicase_UvrD-like_C"/>
</dbReference>
<evidence type="ECO:0000256" key="8">
    <source>
        <dbReference type="ARBA" id="ARBA00023204"/>
    </source>
</evidence>
<comment type="caution">
    <text evidence="11">The sequence shown here is derived from an EMBL/GenBank/DDBJ whole genome shotgun (WGS) entry which is preliminary data.</text>
</comment>
<gene>
    <name evidence="11" type="ORF">EM848_06680</name>
    <name evidence="10" type="ORF">EMO90_08550</name>
</gene>
<name>A0A5J5DUE4_9BIFI</name>
<protein>
    <recommendedName>
        <fullName evidence="9">UvrD-like helicase C-terminal domain-containing protein</fullName>
    </recommendedName>
</protein>
<dbReference type="Pfam" id="PF12705">
    <property type="entry name" value="PDDEXK_1"/>
    <property type="match status" value="1"/>
</dbReference>
<keyword evidence="13" id="KW-1185">Reference proteome</keyword>
<keyword evidence="6" id="KW-0269">Exonuclease</keyword>
<evidence type="ECO:0000256" key="4">
    <source>
        <dbReference type="ARBA" id="ARBA00022801"/>
    </source>
</evidence>
<reference evidence="12 13" key="1">
    <citation type="journal article" date="2019" name="Syst. Appl. Microbiol.">
        <title>Characterization of Bifidobacterium species in feaces of the Egyptian fruit bat: Description of B. vespertilionis sp. nov. and B. rousetti sp. nov.</title>
        <authorList>
            <person name="Modesto M."/>
            <person name="Satti M."/>
            <person name="Watanabe K."/>
            <person name="Puglisi E."/>
            <person name="Morelli L."/>
            <person name="Huang C.-H."/>
            <person name="Liou J.-S."/>
            <person name="Miyashita M."/>
            <person name="Tamura T."/>
            <person name="Saito S."/>
            <person name="Mori K."/>
            <person name="Huang L."/>
            <person name="Sciavilla P."/>
            <person name="Sandri C."/>
            <person name="Spiezio C."/>
            <person name="Vitali F."/>
            <person name="Cavalieri D."/>
            <person name="Perpetuini G."/>
            <person name="Tofalo R."/>
            <person name="Bonetti A."/>
            <person name="Arita M."/>
            <person name="Mattarelli P."/>
        </authorList>
    </citation>
    <scope>NUCLEOTIDE SEQUENCE [LARGE SCALE GENOMIC DNA]</scope>
    <source>
        <strain evidence="10 13">RST16</strain>
        <strain evidence="11 12">RST8</strain>
    </source>
</reference>
<evidence type="ECO:0000256" key="1">
    <source>
        <dbReference type="ARBA" id="ARBA00022722"/>
    </source>
</evidence>
<dbReference type="InterPro" id="IPR000212">
    <property type="entry name" value="DNA_helicase_UvrD/REP"/>
</dbReference>
<keyword evidence="7" id="KW-0067">ATP-binding</keyword>
<dbReference type="PANTHER" id="PTHR11070:SF59">
    <property type="entry name" value="DNA 3'-5' HELICASE"/>
    <property type="match status" value="1"/>
</dbReference>
<dbReference type="EMBL" id="RZNZ01000011">
    <property type="protein sequence ID" value="KAA8819280.1"/>
    <property type="molecule type" value="Genomic_DNA"/>
</dbReference>
<keyword evidence="4" id="KW-0378">Hydrolase</keyword>
<dbReference type="PROSITE" id="PS51217">
    <property type="entry name" value="UVRD_HELICASE_CTER"/>
    <property type="match status" value="1"/>
</dbReference>
<accession>A0A5J5DUE4</accession>
<dbReference type="PANTHER" id="PTHR11070">
    <property type="entry name" value="UVRD / RECB / PCRA DNA HELICASE FAMILY MEMBER"/>
    <property type="match status" value="1"/>
</dbReference>
<dbReference type="InterPro" id="IPR038726">
    <property type="entry name" value="PDDEXK_AddAB-type"/>
</dbReference>
<keyword evidence="3" id="KW-0227">DNA damage</keyword>
<dbReference type="Gene3D" id="3.40.50.300">
    <property type="entry name" value="P-loop containing nucleotide triphosphate hydrolases"/>
    <property type="match status" value="3"/>
</dbReference>
<dbReference type="GO" id="GO:0005829">
    <property type="term" value="C:cytosol"/>
    <property type="evidence" value="ECO:0007669"/>
    <property type="project" value="TreeGrafter"/>
</dbReference>
<evidence type="ECO:0000256" key="7">
    <source>
        <dbReference type="ARBA" id="ARBA00022840"/>
    </source>
</evidence>
<evidence type="ECO:0000256" key="6">
    <source>
        <dbReference type="ARBA" id="ARBA00022839"/>
    </source>
</evidence>
<dbReference type="Proteomes" id="UP000374630">
    <property type="component" value="Unassembled WGS sequence"/>
</dbReference>
<dbReference type="RefSeq" id="WP_150354155.1">
    <property type="nucleotide sequence ID" value="NZ_RZNZ01000011.1"/>
</dbReference>
<dbReference type="GO" id="GO:0043138">
    <property type="term" value="F:3'-5' DNA helicase activity"/>
    <property type="evidence" value="ECO:0007669"/>
    <property type="project" value="TreeGrafter"/>
</dbReference>
<evidence type="ECO:0000256" key="5">
    <source>
        <dbReference type="ARBA" id="ARBA00022806"/>
    </source>
</evidence>
<dbReference type="EMBL" id="RZOA01000011">
    <property type="protein sequence ID" value="KAA8823188.1"/>
    <property type="molecule type" value="Genomic_DNA"/>
</dbReference>
<evidence type="ECO:0000256" key="3">
    <source>
        <dbReference type="ARBA" id="ARBA00022763"/>
    </source>
</evidence>
<dbReference type="GO" id="GO:0005524">
    <property type="term" value="F:ATP binding"/>
    <property type="evidence" value="ECO:0007669"/>
    <property type="project" value="UniProtKB-KW"/>
</dbReference>
<dbReference type="GO" id="GO:0033202">
    <property type="term" value="C:DNA helicase complex"/>
    <property type="evidence" value="ECO:0007669"/>
    <property type="project" value="TreeGrafter"/>
</dbReference>
<evidence type="ECO:0000313" key="12">
    <source>
        <dbReference type="Proteomes" id="UP000345527"/>
    </source>
</evidence>
<dbReference type="OrthoDB" id="5240387at2"/>
<evidence type="ECO:0000256" key="2">
    <source>
        <dbReference type="ARBA" id="ARBA00022741"/>
    </source>
</evidence>
<evidence type="ECO:0000259" key="9">
    <source>
        <dbReference type="PROSITE" id="PS51217"/>
    </source>
</evidence>
<sequence>MANLDDGWMTLLAVGAPNSGKTEFALNMLLDGIGAYGADRALMAVSGRKAADSLSDRVIRAIGTSPEARPVTTLSAIAFRLIAAVRRRAGQSAPRLLNGAEQDALLRRVTAAHVRHAMAGESAECPTCGLLAHYFASDRWADLVMRPDADTADGATDALFERGMSDAFVDQLRDMLARMNELGASQSREEEIIAALTARTAPDAPVASTLRVSRLTIQWRLAFALRREYVAAIGAKYPGEYRLDSSRLLVEGTTAVERLGSDDLPRLAVVDDVQDLTLAGLAFVSALRDAGCRLALVGCPDESVQSFRGSYPEYMLAAIRSWDGVRSVRIEHGETVAENADTPDTPSPVSPITPRYLDLVSARVSLSILSPEPDSIPVPKRAGKLPVLPGAWPIAPQTGYAEDRSLTCALYRSPREEVDDVVWRIKRAHLDGRDWNDMAVIAHDNATVRLIGERLRRDGVPVAYSSVTRPLKDEPFVAGLFAVVELARLRDRGIGGLGMEPGQAAGYVRSRVAAIMDSPLVAVGATDRNEGYPARLSVAESAMDALQSLAAVIGRDALANAAATQGDEAAKGGLPRLMVDWRHLRERFDAARMARATAATSRIDVDDAVYDGLAGQAAEPDADDRGGSPDFGRDALYLMLAFDPDAAADALAAIHAVCGSRPGQADGHAEAFERVWRIVGDTARSVAALSNREAQYVLAAAWAACGVDRRWQRLALANTEAGRAANDRLDVAMRLFQFAADSTADRDIMGFIDQVRAMQVEADSLAHVAPVEQAVTLTTPAGAAGRHWDLVWIPTVQQDVWPNLASRNTMFGGEDLADVMLRGRLTDMDAPAPGAVVRSPRLASVLYAETKSLLVALTRARSAVHLSAVMSDELAPSDFLYDFLPERYARGDKPVYTQVGDGGAYAGLDADPRGLVTAARVALVRAAMGSDACPDGDADTAGRDAPAVEDAAETLALLASHGVTSADPGEWAFVPRPERASVIEHAFVDGHALTDEHSSGRLVTLSPSAVDGLWACPVCWLLENRFAGPRREAAAAGFGTIMHAVAQQASAEGLDMPGAGLSSEAIAERMRAIYDELKPDVNAIDDVRERYIAARHDADAAGMIANIAAYFADSNAAGYPPKNEDSITVGRLERADCEMGFSARFGFDDILAAYNAIDGMTPIDRPTLMAIMGALVGGWPEAIGDDLTIRLAGRIDRAETRVTADGSTHVRLIDYKTGHKPGIPQLFGDLQLVCYQLGLTFPEGGPRGAQALRKAPAIAQSALFHVAENPYPATSYGAESAYQPPLFTGGSLNATGFAPRYFFKDMKRLFDSADVLPETPPQGVDAADWERFTGLRGTHAVWALTMISRVFYAAAASVSARIVARPQPDHQRHCRCLGVCPACSGEMDTVYEVQQAK</sequence>
<keyword evidence="2" id="KW-0547">Nucleotide-binding</keyword>
<dbReference type="SUPFAM" id="SSF52540">
    <property type="entry name" value="P-loop containing nucleoside triphosphate hydrolases"/>
    <property type="match status" value="1"/>
</dbReference>
<evidence type="ECO:0000313" key="11">
    <source>
        <dbReference type="EMBL" id="KAA8823188.1"/>
    </source>
</evidence>
<dbReference type="InterPro" id="IPR027417">
    <property type="entry name" value="P-loop_NTPase"/>
</dbReference>
<keyword evidence="5" id="KW-0347">Helicase</keyword>
<feature type="domain" description="UvrD-like helicase C-terminal" evidence="9">
    <location>
        <begin position="365"/>
        <end position="659"/>
    </location>
</feature>
<dbReference type="Proteomes" id="UP000345527">
    <property type="component" value="Unassembled WGS sequence"/>
</dbReference>
<organism evidence="11 12">
    <name type="scientific">Bifidobacterium vespertilionis</name>
    <dbReference type="NCBI Taxonomy" id="2562524"/>
    <lineage>
        <taxon>Bacteria</taxon>
        <taxon>Bacillati</taxon>
        <taxon>Actinomycetota</taxon>
        <taxon>Actinomycetes</taxon>
        <taxon>Bifidobacteriales</taxon>
        <taxon>Bifidobacteriaceae</taxon>
        <taxon>Bifidobacterium</taxon>
    </lineage>
</organism>